<feature type="region of interest" description="Disordered" evidence="1">
    <location>
        <begin position="66"/>
        <end position="92"/>
    </location>
</feature>
<reference evidence="3" key="2">
    <citation type="submission" date="2025-08" db="UniProtKB">
        <authorList>
            <consortium name="Ensembl"/>
        </authorList>
    </citation>
    <scope>IDENTIFICATION</scope>
</reference>
<reference evidence="3" key="3">
    <citation type="submission" date="2025-09" db="UniProtKB">
        <authorList>
            <consortium name="Ensembl"/>
        </authorList>
    </citation>
    <scope>IDENTIFICATION</scope>
</reference>
<feature type="compositionally biased region" description="Pro residues" evidence="1">
    <location>
        <begin position="73"/>
        <end position="92"/>
    </location>
</feature>
<dbReference type="Ensembl" id="ENSAPLT00000037251.1">
    <property type="protein sequence ID" value="ENSAPLP00000022293.1"/>
    <property type="gene ID" value="ENSAPLG00000018296.1"/>
</dbReference>
<dbReference type="InterPro" id="IPR040610">
    <property type="entry name" value="SNRNP25_ubiquitin"/>
</dbReference>
<dbReference type="Pfam" id="PF18036">
    <property type="entry name" value="Ubiquitin_4"/>
    <property type="match status" value="1"/>
</dbReference>
<dbReference type="STRING" id="8840.ENSAPLP00000022293"/>
<dbReference type="Proteomes" id="UP000016666">
    <property type="component" value="Chromosome 15"/>
</dbReference>
<feature type="compositionally biased region" description="Gly residues" evidence="1">
    <location>
        <begin position="148"/>
        <end position="172"/>
    </location>
</feature>
<dbReference type="AlphaFoldDB" id="A0A493T9B8"/>
<dbReference type="PANTHER" id="PTHR14942">
    <property type="entry name" value="U11/U12 SMALL NUCLEAR RIBONUCLEOPROTEIN 25 KDA PROTEIN"/>
    <property type="match status" value="1"/>
</dbReference>
<feature type="region of interest" description="Disordered" evidence="1">
    <location>
        <begin position="126"/>
        <end position="207"/>
    </location>
</feature>
<accession>A0A493T9B8</accession>
<sequence>MGHGSAGRGARGREGRRGEARPSPAPHITAPTCGGIHVLPGRGAAQDIVHLLQLRVFPARHLRAAAGQRGPGRPRPPPHPHLSPFPLSPRPPLVPRHLPRHIAHVGAGGAGEAVAARPLLGHQHVAAGRAEQQHRGPRASRHPFRLSDGGGRGGAGARRGAGALPGGAGAAGAGPAALRPPPAGDAGGDRLAGGAGVRAGHDRAGLQGGRRDHAKYIWRTYHLTYAGEKLADDRKKLREYGIRNRDEVSFIKKLRK</sequence>
<dbReference type="Gene3D" id="3.10.20.90">
    <property type="entry name" value="Phosphatidylinositol 3-kinase Catalytic Subunit, Chain A, domain 1"/>
    <property type="match status" value="1"/>
</dbReference>
<evidence type="ECO:0000259" key="2">
    <source>
        <dbReference type="Pfam" id="PF18036"/>
    </source>
</evidence>
<dbReference type="InterPro" id="IPR039690">
    <property type="entry name" value="SNRNP25"/>
</dbReference>
<dbReference type="InterPro" id="IPR029071">
    <property type="entry name" value="Ubiquitin-like_domsf"/>
</dbReference>
<organism evidence="3 4">
    <name type="scientific">Anas platyrhynchos platyrhynchos</name>
    <name type="common">Northern mallard</name>
    <dbReference type="NCBI Taxonomy" id="8840"/>
    <lineage>
        <taxon>Eukaryota</taxon>
        <taxon>Metazoa</taxon>
        <taxon>Chordata</taxon>
        <taxon>Craniata</taxon>
        <taxon>Vertebrata</taxon>
        <taxon>Euteleostomi</taxon>
        <taxon>Archelosauria</taxon>
        <taxon>Archosauria</taxon>
        <taxon>Dinosauria</taxon>
        <taxon>Saurischia</taxon>
        <taxon>Theropoda</taxon>
        <taxon>Coelurosauria</taxon>
        <taxon>Aves</taxon>
        <taxon>Neognathae</taxon>
        <taxon>Galloanserae</taxon>
        <taxon>Anseriformes</taxon>
        <taxon>Anatidae</taxon>
        <taxon>Anatinae</taxon>
        <taxon>Anas</taxon>
    </lineage>
</organism>
<feature type="domain" description="SNRNP25 ubiquitin-like" evidence="2">
    <location>
        <begin position="215"/>
        <end position="254"/>
    </location>
</feature>
<name>A0A493T9B8_ANAPP</name>
<proteinExistence type="predicted"/>
<evidence type="ECO:0000313" key="4">
    <source>
        <dbReference type="Proteomes" id="UP000016666"/>
    </source>
</evidence>
<evidence type="ECO:0000313" key="3">
    <source>
        <dbReference type="Ensembl" id="ENSAPLP00000022293.1"/>
    </source>
</evidence>
<feature type="region of interest" description="Disordered" evidence="1">
    <location>
        <begin position="1"/>
        <end position="32"/>
    </location>
</feature>
<feature type="compositionally biased region" description="Basic residues" evidence="1">
    <location>
        <begin position="135"/>
        <end position="144"/>
    </location>
</feature>
<dbReference type="PANTHER" id="PTHR14942:SF0">
    <property type="entry name" value="U11_U12 SMALL NUCLEAR RIBONUCLEOPROTEIN 25 KDA PROTEIN"/>
    <property type="match status" value="1"/>
</dbReference>
<keyword evidence="4" id="KW-1185">Reference proteome</keyword>
<evidence type="ECO:0000256" key="1">
    <source>
        <dbReference type="SAM" id="MobiDB-lite"/>
    </source>
</evidence>
<dbReference type="SUPFAM" id="SSF54236">
    <property type="entry name" value="Ubiquitin-like"/>
    <property type="match status" value="1"/>
</dbReference>
<dbReference type="GO" id="GO:0005689">
    <property type="term" value="C:U12-type spliceosomal complex"/>
    <property type="evidence" value="ECO:0007669"/>
    <property type="project" value="TreeGrafter"/>
</dbReference>
<reference evidence="3 4" key="1">
    <citation type="submission" date="2017-10" db="EMBL/GenBank/DDBJ databases">
        <title>A new Pekin duck reference genome.</title>
        <authorList>
            <person name="Hou Z.-C."/>
            <person name="Zhou Z.-K."/>
            <person name="Zhu F."/>
            <person name="Hou S.-S."/>
        </authorList>
    </citation>
    <scope>NUCLEOTIDE SEQUENCE [LARGE SCALE GENOMIC DNA]</scope>
</reference>
<feature type="compositionally biased region" description="Basic and acidic residues" evidence="1">
    <location>
        <begin position="11"/>
        <end position="20"/>
    </location>
</feature>
<dbReference type="GO" id="GO:0000398">
    <property type="term" value="P:mRNA splicing, via spliceosome"/>
    <property type="evidence" value="ECO:0007669"/>
    <property type="project" value="InterPro"/>
</dbReference>
<protein>
    <recommendedName>
        <fullName evidence="2">SNRNP25 ubiquitin-like domain-containing protein</fullName>
    </recommendedName>
</protein>